<dbReference type="Proteomes" id="UP000325785">
    <property type="component" value="Chromosome"/>
</dbReference>
<reference evidence="2 3" key="1">
    <citation type="submission" date="2018-08" db="EMBL/GenBank/DDBJ databases">
        <title>Genetic Globetrotter - A new plasmid hitch-hiking vast phylogenetic and geographic distances.</title>
        <authorList>
            <person name="Vollmers J."/>
            <person name="Petersen J."/>
        </authorList>
    </citation>
    <scope>NUCLEOTIDE SEQUENCE [LARGE SCALE GENOMIC DNA]</scope>
    <source>
        <strain evidence="2 3">DSM 26383</strain>
    </source>
</reference>
<dbReference type="KEGG" id="rid:RIdsm_02025"/>
<proteinExistence type="predicted"/>
<evidence type="ECO:0000313" key="3">
    <source>
        <dbReference type="Proteomes" id="UP000325785"/>
    </source>
</evidence>
<evidence type="ECO:0000256" key="1">
    <source>
        <dbReference type="SAM" id="MobiDB-lite"/>
    </source>
</evidence>
<accession>A0A5P3AD20</accession>
<feature type="region of interest" description="Disordered" evidence="1">
    <location>
        <begin position="1"/>
        <end position="40"/>
    </location>
</feature>
<name>A0A5P3AD20_9RHOB</name>
<gene>
    <name evidence="2" type="ORF">RIdsm_02025</name>
</gene>
<organism evidence="2 3">
    <name type="scientific">Roseovarius indicus</name>
    <dbReference type="NCBI Taxonomy" id="540747"/>
    <lineage>
        <taxon>Bacteria</taxon>
        <taxon>Pseudomonadati</taxon>
        <taxon>Pseudomonadota</taxon>
        <taxon>Alphaproteobacteria</taxon>
        <taxon>Rhodobacterales</taxon>
        <taxon>Roseobacteraceae</taxon>
        <taxon>Roseovarius</taxon>
    </lineage>
</organism>
<evidence type="ECO:0000313" key="2">
    <source>
        <dbReference type="EMBL" id="QEW26228.1"/>
    </source>
</evidence>
<sequence length="104" mass="11886">MMAQEKQTPAAAVTASEGQFDATQRQGDDTISVKTKQQRWRARNPRAYLAHLTVQNALRLGLIVRQPCEECGSDKSEAHHDDYSNPLAVTWLCRRHHRARHRNP</sequence>
<dbReference type="AlphaFoldDB" id="A0A5P3AD20"/>
<dbReference type="EMBL" id="CP031598">
    <property type="protein sequence ID" value="QEW26228.1"/>
    <property type="molecule type" value="Genomic_DNA"/>
</dbReference>
<protein>
    <submittedName>
        <fullName evidence="2">Uncharacterized protein</fullName>
    </submittedName>
</protein>